<keyword evidence="3" id="KW-1185">Reference proteome</keyword>
<dbReference type="InterPro" id="IPR035940">
    <property type="entry name" value="CAP_sf"/>
</dbReference>
<organism evidence="2 3">
    <name type="scientific">Pristionchus fissidentatus</name>
    <dbReference type="NCBI Taxonomy" id="1538716"/>
    <lineage>
        <taxon>Eukaryota</taxon>
        <taxon>Metazoa</taxon>
        <taxon>Ecdysozoa</taxon>
        <taxon>Nematoda</taxon>
        <taxon>Chromadorea</taxon>
        <taxon>Rhabditida</taxon>
        <taxon>Rhabditina</taxon>
        <taxon>Diplogasteromorpha</taxon>
        <taxon>Diplogasteroidea</taxon>
        <taxon>Neodiplogasteridae</taxon>
        <taxon>Pristionchus</taxon>
    </lineage>
</organism>
<dbReference type="EMBL" id="BTSY01000004">
    <property type="protein sequence ID" value="GMT23173.1"/>
    <property type="molecule type" value="Genomic_DNA"/>
</dbReference>
<feature type="non-terminal residue" evidence="2">
    <location>
        <position position="1"/>
    </location>
</feature>
<dbReference type="PRINTS" id="PR00838">
    <property type="entry name" value="V5ALLERGEN"/>
</dbReference>
<reference evidence="2" key="1">
    <citation type="submission" date="2023-10" db="EMBL/GenBank/DDBJ databases">
        <title>Genome assembly of Pristionchus species.</title>
        <authorList>
            <person name="Yoshida K."/>
            <person name="Sommer R.J."/>
        </authorList>
    </citation>
    <scope>NUCLEOTIDE SEQUENCE</scope>
    <source>
        <strain evidence="2">RS5133</strain>
    </source>
</reference>
<proteinExistence type="predicted"/>
<evidence type="ECO:0000313" key="3">
    <source>
        <dbReference type="Proteomes" id="UP001432322"/>
    </source>
</evidence>
<dbReference type="SMART" id="SM00198">
    <property type="entry name" value="SCP"/>
    <property type="match status" value="1"/>
</dbReference>
<name>A0AAV5VY51_9BILA</name>
<dbReference type="InterPro" id="IPR002413">
    <property type="entry name" value="V5_allergen-like"/>
</dbReference>
<dbReference type="InterPro" id="IPR001283">
    <property type="entry name" value="CRISP-related"/>
</dbReference>
<comment type="caution">
    <text evidence="2">The sequence shown here is derived from an EMBL/GenBank/DDBJ whole genome shotgun (WGS) entry which is preliminary data.</text>
</comment>
<dbReference type="FunFam" id="3.40.33.10:FF:000059">
    <property type="entry name" value="Uncharacterized protein"/>
    <property type="match status" value="1"/>
</dbReference>
<evidence type="ECO:0000259" key="1">
    <source>
        <dbReference type="SMART" id="SM00198"/>
    </source>
</evidence>
<dbReference type="PANTHER" id="PTHR10334">
    <property type="entry name" value="CYSTEINE-RICH SECRETORY PROTEIN-RELATED"/>
    <property type="match status" value="1"/>
</dbReference>
<dbReference type="AlphaFoldDB" id="A0AAV5VY51"/>
<evidence type="ECO:0000313" key="2">
    <source>
        <dbReference type="EMBL" id="GMT23173.1"/>
    </source>
</evidence>
<dbReference type="PRINTS" id="PR00837">
    <property type="entry name" value="V5TPXLIKE"/>
</dbReference>
<dbReference type="InterPro" id="IPR014044">
    <property type="entry name" value="CAP_dom"/>
</dbReference>
<dbReference type="Proteomes" id="UP001432322">
    <property type="component" value="Unassembled WGS sequence"/>
</dbReference>
<dbReference type="Pfam" id="PF00188">
    <property type="entry name" value="CAP"/>
    <property type="match status" value="1"/>
</dbReference>
<protein>
    <recommendedName>
        <fullName evidence="1">SCP domain-containing protein</fullName>
    </recommendedName>
</protein>
<dbReference type="Gene3D" id="3.40.33.10">
    <property type="entry name" value="CAP"/>
    <property type="match status" value="1"/>
</dbReference>
<dbReference type="CDD" id="cd05380">
    <property type="entry name" value="CAP_euk"/>
    <property type="match status" value="1"/>
</dbReference>
<accession>A0AAV5VY51</accession>
<feature type="domain" description="SCP" evidence="1">
    <location>
        <begin position="21"/>
        <end position="177"/>
    </location>
</feature>
<gene>
    <name evidence="2" type="ORF">PFISCL1PPCAC_14470</name>
</gene>
<sequence>LLTAVAVIAAQAQCPNGIAKTEVTSMLAAHNNLRSLISSGKFMVKGKAMPAATKPIPNLKWDCKLEKAAQAVANTCKVAAPTKKTIGQNVYLANSTTTFTTVNGQFSTAASAWSGEFAKFGWPTVNYTSAVAKLGVSEATQMVWSGTKSIGCGVALCSGKKSALVICRYKTGGNKRNKNVYAHKPVSG</sequence>
<dbReference type="SUPFAM" id="SSF55797">
    <property type="entry name" value="PR-1-like"/>
    <property type="match status" value="1"/>
</dbReference>